<evidence type="ECO:0000313" key="2">
    <source>
        <dbReference type="EMBL" id="QPR70541.1"/>
    </source>
</evidence>
<geneLocation type="plasmid" evidence="2 3">
    <name>unnamed2</name>
</geneLocation>
<name>A0AB37GM61_BACLI</name>
<evidence type="ECO:0000256" key="1">
    <source>
        <dbReference type="SAM" id="MobiDB-lite"/>
    </source>
</evidence>
<feature type="region of interest" description="Disordered" evidence="1">
    <location>
        <begin position="390"/>
        <end position="409"/>
    </location>
</feature>
<gene>
    <name evidence="2" type="ORF">I6G80_00265</name>
</gene>
<dbReference type="Proteomes" id="UP000595038">
    <property type="component" value="Plasmid unnamed2"/>
</dbReference>
<dbReference type="AlphaFoldDB" id="A0AB37GM61"/>
<keyword evidence="2" id="KW-0614">Plasmid</keyword>
<dbReference type="InterPro" id="IPR006427">
    <property type="entry name" value="Portal_HK97"/>
</dbReference>
<dbReference type="NCBIfam" id="TIGR01537">
    <property type="entry name" value="portal_HK97"/>
    <property type="match status" value="1"/>
</dbReference>
<evidence type="ECO:0000313" key="3">
    <source>
        <dbReference type="Proteomes" id="UP000595038"/>
    </source>
</evidence>
<accession>A0AB37GM61</accession>
<dbReference type="RefSeq" id="WP_119954007.1">
    <property type="nucleotide sequence ID" value="NZ_CP027791.1"/>
</dbReference>
<dbReference type="Pfam" id="PF04860">
    <property type="entry name" value="Phage_portal"/>
    <property type="match status" value="1"/>
</dbReference>
<dbReference type="EMBL" id="CP065645">
    <property type="protein sequence ID" value="QPR70541.1"/>
    <property type="molecule type" value="Genomic_DNA"/>
</dbReference>
<reference evidence="2 3" key="1">
    <citation type="submission" date="2020-12" db="EMBL/GenBank/DDBJ databases">
        <title>FDA dAtabase for Regulatory Grade micrObial Sequences (FDA-ARGOS): Supporting development and validation of Infectious Disease Dx tests.</title>
        <authorList>
            <person name="Nelson B."/>
            <person name="Plummer A."/>
            <person name="Tallon L."/>
            <person name="Sadzewicz L."/>
            <person name="Zhao X."/>
            <person name="Boylan J."/>
            <person name="Ott S."/>
            <person name="Bowen H."/>
            <person name="Vavikolanu K."/>
            <person name="Mehta A."/>
            <person name="Aluvathingal J."/>
            <person name="Nadendla S."/>
            <person name="Myers T."/>
            <person name="Yan Y."/>
            <person name="Sichtig H."/>
        </authorList>
    </citation>
    <scope>NUCLEOTIDE SEQUENCE [LARGE SCALE GENOMIC DNA]</scope>
    <source>
        <strain evidence="2 3">FDAARGOS_923</strain>
        <plasmid evidence="2 3">unnamed2</plasmid>
    </source>
</reference>
<organism evidence="2 3">
    <name type="scientific">Bacillus licheniformis</name>
    <dbReference type="NCBI Taxonomy" id="1402"/>
    <lineage>
        <taxon>Bacteria</taxon>
        <taxon>Bacillati</taxon>
        <taxon>Bacillota</taxon>
        <taxon>Bacilli</taxon>
        <taxon>Bacillales</taxon>
        <taxon>Bacillaceae</taxon>
        <taxon>Bacillus</taxon>
    </lineage>
</organism>
<dbReference type="InterPro" id="IPR006944">
    <property type="entry name" value="Phage/GTA_portal"/>
</dbReference>
<feature type="compositionally biased region" description="Polar residues" evidence="1">
    <location>
        <begin position="391"/>
        <end position="409"/>
    </location>
</feature>
<sequence>MALFRSRTKTSTGDPFLDTVISFTSTDGVTYTSATAIRNSDVFTAVQIISQDIASSPIQLMVNGIAEEENDLNYLLNVKPNDLMDAWHFKFAMAANMLLNGNSYAHIIRDKANTPVRLDFIPVSEVKSVDLEHENIVYTHDLGEGKTKKYPAEDILHFKMFTTDGLMGESPLLSLRNELAQQDAAKRTLLANFRKGVNSSGILKVKKSGLDKESKDSIRQKFEESNSGEGNALRTIILDDTMEYTPIEINTEILKLVNNNVYTTKQIAKAFGGIPLDRMGIETVNTSLETANLTYLQNTLSHYFSAISSELNIKLLEYPLNRAQSFKFSTDRLREVDPTKKVENVSKLLQNSILTVNEARKEYGKPPVEGGDKLLVSLNYADLTKLDEYQASKQNKNAPISSEGGENQS</sequence>
<proteinExistence type="predicted"/>
<protein>
    <submittedName>
        <fullName evidence="2">Phage portal protein</fullName>
    </submittedName>
</protein>